<keyword evidence="2" id="KW-1185">Reference proteome</keyword>
<reference evidence="1 2" key="1">
    <citation type="submission" date="2023-10" db="EMBL/GenBank/DDBJ databases">
        <title>Complete genome sequence of Shewanella sp. DAU334.</title>
        <authorList>
            <person name="Lee Y.-S."/>
            <person name="Jeong H.-R."/>
            <person name="Hwang E.-J."/>
            <person name="Choi Y.-L."/>
            <person name="Kim G.-D."/>
        </authorList>
    </citation>
    <scope>NUCLEOTIDE SEQUENCE [LARGE SCALE GENOMIC DNA]</scope>
    <source>
        <strain evidence="1 2">DAU334</strain>
    </source>
</reference>
<dbReference type="EMBL" id="CP136522">
    <property type="protein sequence ID" value="WOT05853.1"/>
    <property type="molecule type" value="Genomic_DNA"/>
</dbReference>
<evidence type="ECO:0000313" key="1">
    <source>
        <dbReference type="EMBL" id="WOT05853.1"/>
    </source>
</evidence>
<sequence>MTQSMIRINEMLISILKSKTLTQFTAVELKKMFIKEQSDTKTDTINKGASQLVHRTLNKLCRANFIEKQIDAKKVIFIKTPMFDESRLYASMPRKLVSKEPIVNDNTLKLQKIKITLNQYHIDLLGHIGEAEEFKRLFNEFPETKTSLYSRYMHARNQSSSMVGKIKAIEACINTLES</sequence>
<protein>
    <recommendedName>
        <fullName evidence="3">Response regulator</fullName>
    </recommendedName>
</protein>
<dbReference type="RefSeq" id="WP_310470115.1">
    <property type="nucleotide sequence ID" value="NZ_CP136522.1"/>
</dbReference>
<evidence type="ECO:0000313" key="2">
    <source>
        <dbReference type="Proteomes" id="UP001529491"/>
    </source>
</evidence>
<gene>
    <name evidence="1" type="ORF">RGE70_03210</name>
</gene>
<dbReference type="Proteomes" id="UP001529491">
    <property type="component" value="Chromosome"/>
</dbReference>
<organism evidence="1 2">
    <name type="scientific">Shewanella youngdeokensis</name>
    <dbReference type="NCBI Taxonomy" id="2999068"/>
    <lineage>
        <taxon>Bacteria</taxon>
        <taxon>Pseudomonadati</taxon>
        <taxon>Pseudomonadota</taxon>
        <taxon>Gammaproteobacteria</taxon>
        <taxon>Alteromonadales</taxon>
        <taxon>Shewanellaceae</taxon>
        <taxon>Shewanella</taxon>
    </lineage>
</organism>
<name>A0ABZ0K1V7_9GAMM</name>
<accession>A0ABZ0K1V7</accession>
<evidence type="ECO:0008006" key="3">
    <source>
        <dbReference type="Google" id="ProtNLM"/>
    </source>
</evidence>
<proteinExistence type="predicted"/>